<gene>
    <name evidence="2" type="ORF">ACH5RR_015296</name>
</gene>
<dbReference type="Proteomes" id="UP001630127">
    <property type="component" value="Unassembled WGS sequence"/>
</dbReference>
<keyword evidence="3" id="KW-1185">Reference proteome</keyword>
<comment type="caution">
    <text evidence="2">The sequence shown here is derived from an EMBL/GenBank/DDBJ whole genome shotgun (WGS) entry which is preliminary data.</text>
</comment>
<evidence type="ECO:0000313" key="3">
    <source>
        <dbReference type="Proteomes" id="UP001630127"/>
    </source>
</evidence>
<name>A0ABD2ZSQ6_9GENT</name>
<organism evidence="2 3">
    <name type="scientific">Cinchona calisaya</name>
    <dbReference type="NCBI Taxonomy" id="153742"/>
    <lineage>
        <taxon>Eukaryota</taxon>
        <taxon>Viridiplantae</taxon>
        <taxon>Streptophyta</taxon>
        <taxon>Embryophyta</taxon>
        <taxon>Tracheophyta</taxon>
        <taxon>Spermatophyta</taxon>
        <taxon>Magnoliopsida</taxon>
        <taxon>eudicotyledons</taxon>
        <taxon>Gunneridae</taxon>
        <taxon>Pentapetalae</taxon>
        <taxon>asterids</taxon>
        <taxon>lamiids</taxon>
        <taxon>Gentianales</taxon>
        <taxon>Rubiaceae</taxon>
        <taxon>Cinchonoideae</taxon>
        <taxon>Cinchoneae</taxon>
        <taxon>Cinchona</taxon>
    </lineage>
</organism>
<evidence type="ECO:0000256" key="1">
    <source>
        <dbReference type="SAM" id="MobiDB-lite"/>
    </source>
</evidence>
<reference evidence="2 3" key="1">
    <citation type="submission" date="2024-11" db="EMBL/GenBank/DDBJ databases">
        <title>A near-complete genome assembly of Cinchona calisaya.</title>
        <authorList>
            <person name="Lian D.C."/>
            <person name="Zhao X.W."/>
            <person name="Wei L."/>
        </authorList>
    </citation>
    <scope>NUCLEOTIDE SEQUENCE [LARGE SCALE GENOMIC DNA]</scope>
    <source>
        <tissue evidence="2">Nenye</tissue>
    </source>
</reference>
<evidence type="ECO:0000313" key="2">
    <source>
        <dbReference type="EMBL" id="KAL3522462.1"/>
    </source>
</evidence>
<accession>A0ABD2ZSQ6</accession>
<dbReference type="EMBL" id="JBJUIK010000007">
    <property type="protein sequence ID" value="KAL3522462.1"/>
    <property type="molecule type" value="Genomic_DNA"/>
</dbReference>
<feature type="compositionally biased region" description="Basic residues" evidence="1">
    <location>
        <begin position="16"/>
        <end position="25"/>
    </location>
</feature>
<feature type="region of interest" description="Disordered" evidence="1">
    <location>
        <begin position="1"/>
        <end position="33"/>
    </location>
</feature>
<sequence>MEMRSNNLNEAVAKATGRKIRKRPPTHRDTDDVVGEINASQGDLPMGIDVGIHLPLEKDFSRNLDLLLQAALFSSFICLEE</sequence>
<dbReference type="AlphaFoldDB" id="A0ABD2ZSQ6"/>
<protein>
    <submittedName>
        <fullName evidence="2">Uncharacterized protein</fullName>
    </submittedName>
</protein>
<proteinExistence type="predicted"/>